<dbReference type="InterPro" id="IPR043502">
    <property type="entry name" value="DNA/RNA_pol_sf"/>
</dbReference>
<dbReference type="AlphaFoldDB" id="A0AAV3PWX9"/>
<dbReference type="Proteomes" id="UP001454036">
    <property type="component" value="Unassembled WGS sequence"/>
</dbReference>
<evidence type="ECO:0000313" key="2">
    <source>
        <dbReference type="Proteomes" id="UP001454036"/>
    </source>
</evidence>
<dbReference type="InterPro" id="IPR043128">
    <property type="entry name" value="Rev_trsase/Diguanyl_cyclase"/>
</dbReference>
<name>A0AAV3PWX9_LITER</name>
<proteinExistence type="predicted"/>
<dbReference type="SUPFAM" id="SSF56672">
    <property type="entry name" value="DNA/RNA polymerases"/>
    <property type="match status" value="1"/>
</dbReference>
<dbReference type="PANTHER" id="PTHR48475">
    <property type="entry name" value="RIBONUCLEASE H"/>
    <property type="match status" value="1"/>
</dbReference>
<dbReference type="EMBL" id="BAABME010002830">
    <property type="protein sequence ID" value="GAA0156299.1"/>
    <property type="molecule type" value="Genomic_DNA"/>
</dbReference>
<reference evidence="1 2" key="1">
    <citation type="submission" date="2024-01" db="EMBL/GenBank/DDBJ databases">
        <title>The complete chloroplast genome sequence of Lithospermum erythrorhizon: insights into the phylogenetic relationship among Boraginaceae species and the maternal lineages of purple gromwells.</title>
        <authorList>
            <person name="Okada T."/>
            <person name="Watanabe K."/>
        </authorList>
    </citation>
    <scope>NUCLEOTIDE SEQUENCE [LARGE SCALE GENOMIC DNA]</scope>
</reference>
<comment type="caution">
    <text evidence="1">The sequence shown here is derived from an EMBL/GenBank/DDBJ whole genome shotgun (WGS) entry which is preliminary data.</text>
</comment>
<organism evidence="1 2">
    <name type="scientific">Lithospermum erythrorhizon</name>
    <name type="common">Purple gromwell</name>
    <name type="synonym">Lithospermum officinale var. erythrorhizon</name>
    <dbReference type="NCBI Taxonomy" id="34254"/>
    <lineage>
        <taxon>Eukaryota</taxon>
        <taxon>Viridiplantae</taxon>
        <taxon>Streptophyta</taxon>
        <taxon>Embryophyta</taxon>
        <taxon>Tracheophyta</taxon>
        <taxon>Spermatophyta</taxon>
        <taxon>Magnoliopsida</taxon>
        <taxon>eudicotyledons</taxon>
        <taxon>Gunneridae</taxon>
        <taxon>Pentapetalae</taxon>
        <taxon>asterids</taxon>
        <taxon>lamiids</taxon>
        <taxon>Boraginales</taxon>
        <taxon>Boraginaceae</taxon>
        <taxon>Boraginoideae</taxon>
        <taxon>Lithospermeae</taxon>
        <taxon>Lithospermum</taxon>
    </lineage>
</organism>
<dbReference type="Gene3D" id="3.30.70.270">
    <property type="match status" value="1"/>
</dbReference>
<evidence type="ECO:0000313" key="1">
    <source>
        <dbReference type="EMBL" id="GAA0156299.1"/>
    </source>
</evidence>
<sequence>MAFGLKNARATYQWMVNKVFSTQIGRNMEIYVDDMIIKIWEAVDHEANLRESFDNLQSLPFFKATKKEKEIKWTPECEASFQELKAYLQSPWLLARPVTEDILQLYLAVSESALNSVLIREEEKAKCAFGGGRHGPTSAEFLENPIWSRRIVKWAIELSEFDLRYKPRMSIKAHVLADFMEEGRASVNVIKASREKVWLLYVDGASNPGGSGAWILL</sequence>
<dbReference type="PANTHER" id="PTHR48475:SF2">
    <property type="entry name" value="RIBONUCLEASE H"/>
    <property type="match status" value="1"/>
</dbReference>
<keyword evidence="2" id="KW-1185">Reference proteome</keyword>
<gene>
    <name evidence="1" type="ORF">LIER_13825</name>
</gene>
<protein>
    <submittedName>
        <fullName evidence="1">Uncharacterized protein</fullName>
    </submittedName>
</protein>
<accession>A0AAV3PWX9</accession>